<dbReference type="RefSeq" id="WP_151567519.1">
    <property type="nucleotide sequence ID" value="NZ_WBMT01000023.1"/>
</dbReference>
<sequence>MIVCCVHGGGLGHLTRIRAALHTLGWDEPVTLLSDSPFAADERVVGDLPVLRPPHGLDRSGLTRWTADTLAALAPRDLIIDAFPAGLRGELTASVIPAGTRVVHLARLLRWENYQPVLPADPPRFDLTFVLEPLAPEHHAHLEAVSREIAPLRLTDPPARPAGDPPGPTGWLIVHSGPDEEILELVAYAQETAALEGLRPDLILVSPRRPDALPDGVEHLDVYPAWPLAGRATRIITAAGFNVVRQFAPWRDRHRLVPFPRTLDDQFTRAARHQGPVG</sequence>
<name>A0A6H9YD65_9ACTN</name>
<gene>
    <name evidence="1" type="ORF">F8566_39295</name>
</gene>
<dbReference type="AlphaFoldDB" id="A0A6H9YD65"/>
<keyword evidence="2" id="KW-1185">Reference proteome</keyword>
<dbReference type="Proteomes" id="UP000468735">
    <property type="component" value="Unassembled WGS sequence"/>
</dbReference>
<organism evidence="1 2">
    <name type="scientific">Actinomadura rudentiformis</name>
    <dbReference type="NCBI Taxonomy" id="359158"/>
    <lineage>
        <taxon>Bacteria</taxon>
        <taxon>Bacillati</taxon>
        <taxon>Actinomycetota</taxon>
        <taxon>Actinomycetes</taxon>
        <taxon>Streptosporangiales</taxon>
        <taxon>Thermomonosporaceae</taxon>
        <taxon>Actinomadura</taxon>
    </lineage>
</organism>
<dbReference type="EMBL" id="WBMT01000023">
    <property type="protein sequence ID" value="KAB2342118.1"/>
    <property type="molecule type" value="Genomic_DNA"/>
</dbReference>
<dbReference type="OrthoDB" id="9813876at2"/>
<proteinExistence type="predicted"/>
<comment type="caution">
    <text evidence="1">The sequence shown here is derived from an EMBL/GenBank/DDBJ whole genome shotgun (WGS) entry which is preliminary data.</text>
</comment>
<evidence type="ECO:0008006" key="3">
    <source>
        <dbReference type="Google" id="ProtNLM"/>
    </source>
</evidence>
<evidence type="ECO:0000313" key="1">
    <source>
        <dbReference type="EMBL" id="KAB2342118.1"/>
    </source>
</evidence>
<accession>A0A6H9YD65</accession>
<protein>
    <recommendedName>
        <fullName evidence="3">Glycosyl transferase</fullName>
    </recommendedName>
</protein>
<evidence type="ECO:0000313" key="2">
    <source>
        <dbReference type="Proteomes" id="UP000468735"/>
    </source>
</evidence>
<reference evidence="1 2" key="1">
    <citation type="submission" date="2019-09" db="EMBL/GenBank/DDBJ databases">
        <title>Actinomadura physcomitrii sp. nov., a novel actinomycete isolated from moss [Physcomitrium sphaericum (Ludw) Fuernr].</title>
        <authorList>
            <person name="Zhuang X."/>
            <person name="Liu C."/>
        </authorList>
    </citation>
    <scope>NUCLEOTIDE SEQUENCE [LARGE SCALE GENOMIC DNA]</scope>
    <source>
        <strain evidence="1 2">HMC1</strain>
    </source>
</reference>